<dbReference type="Pfam" id="PF01497">
    <property type="entry name" value="Peripla_BP_2"/>
    <property type="match status" value="1"/>
</dbReference>
<sequence length="350" mass="37854">MVSLASLRLRSGLFRSGGYHSLVWLALSAWLLASPASAAPRIASLDWTLAETLIALDAPPVALAQVDDYESWVGLEAPPGATDIGLRTQPNLELLSELDPDAIVISPMFANLAPRLSSIAEVKQLAMYSGEGTFWSQSLALTRQLGELVDRENAAEALIEETEAYIADIAARLPEDTRPLLLLQFMDERHVRLFGEHSLYQAVLRRMGLTNAWRGATNAWGFSLIGIEQLANYPEARIVVVEPYIAGVREALADSGLWRHLGSVQRDDVVTLPPVWSFGALPSARRFATLLGDALSSNMPDTRAPDTSPPDTSAPGTSASDTHTLGTSARDTSERATTPDQAQGNTDARR</sequence>
<proteinExistence type="inferred from homology"/>
<dbReference type="SUPFAM" id="SSF53807">
    <property type="entry name" value="Helical backbone' metal receptor"/>
    <property type="match status" value="1"/>
</dbReference>
<evidence type="ECO:0000256" key="2">
    <source>
        <dbReference type="ARBA" id="ARBA00008814"/>
    </source>
</evidence>
<evidence type="ECO:0000313" key="8">
    <source>
        <dbReference type="EMBL" id="PTL94916.1"/>
    </source>
</evidence>
<accession>A0ABX5IYK8</accession>
<organism evidence="8 9">
    <name type="scientific">Halomonas litopenaei</name>
    <dbReference type="NCBI Taxonomy" id="2109328"/>
    <lineage>
        <taxon>Bacteria</taxon>
        <taxon>Pseudomonadati</taxon>
        <taxon>Pseudomonadota</taxon>
        <taxon>Gammaproteobacteria</taxon>
        <taxon>Oceanospirillales</taxon>
        <taxon>Halomonadaceae</taxon>
        <taxon>Halomonas</taxon>
    </lineage>
</organism>
<evidence type="ECO:0000259" key="7">
    <source>
        <dbReference type="PROSITE" id="PS50983"/>
    </source>
</evidence>
<dbReference type="PANTHER" id="PTHR30532">
    <property type="entry name" value="IRON III DICITRATE-BINDING PERIPLASMIC PROTEIN"/>
    <property type="match status" value="1"/>
</dbReference>
<dbReference type="PANTHER" id="PTHR30532:SF1">
    <property type="entry name" value="IRON(3+)-HYDROXAMATE-BINDING PROTEIN FHUD"/>
    <property type="match status" value="1"/>
</dbReference>
<keyword evidence="3" id="KW-0813">Transport</keyword>
<dbReference type="PRINTS" id="PR01715">
    <property type="entry name" value="FERRIBNDNGPP"/>
</dbReference>
<dbReference type="InterPro" id="IPR002491">
    <property type="entry name" value="ABC_transptr_periplasmic_BD"/>
</dbReference>
<keyword evidence="5" id="KW-0732">Signal</keyword>
<evidence type="ECO:0000313" key="9">
    <source>
        <dbReference type="Proteomes" id="UP000241895"/>
    </source>
</evidence>
<evidence type="ECO:0000256" key="6">
    <source>
        <dbReference type="SAM" id="MobiDB-lite"/>
    </source>
</evidence>
<feature type="domain" description="Fe/B12 periplasmic-binding" evidence="7">
    <location>
        <begin position="41"/>
        <end position="303"/>
    </location>
</feature>
<comment type="caution">
    <text evidence="8">The sequence shown here is derived from an EMBL/GenBank/DDBJ whole genome shotgun (WGS) entry which is preliminary data.</text>
</comment>
<dbReference type="InterPro" id="IPR051313">
    <property type="entry name" value="Bact_iron-sidero_bind"/>
</dbReference>
<feature type="compositionally biased region" description="Polar residues" evidence="6">
    <location>
        <begin position="309"/>
        <end position="350"/>
    </location>
</feature>
<dbReference type="EMBL" id="PXNS01000005">
    <property type="protein sequence ID" value="PTL94916.1"/>
    <property type="molecule type" value="Genomic_DNA"/>
</dbReference>
<gene>
    <name evidence="8" type="ORF">C6W88_11265</name>
</gene>
<keyword evidence="9" id="KW-1185">Reference proteome</keyword>
<evidence type="ECO:0000256" key="3">
    <source>
        <dbReference type="ARBA" id="ARBA00022448"/>
    </source>
</evidence>
<keyword evidence="4" id="KW-0406">Ion transport</keyword>
<keyword evidence="4" id="KW-0410">Iron transport</keyword>
<keyword evidence="4" id="KW-0408">Iron</keyword>
<reference evidence="8 9" key="1">
    <citation type="submission" date="2018-03" db="EMBL/GenBank/DDBJ databases">
        <authorList>
            <person name="Zhou J."/>
            <person name="Li X."/>
            <person name="Xue M."/>
            <person name="Yin J."/>
        </authorList>
    </citation>
    <scope>NUCLEOTIDE SEQUENCE [LARGE SCALE GENOMIC DNA]</scope>
    <source>
        <strain evidence="8 9">SYSU ZJ2214</strain>
    </source>
</reference>
<comment type="subcellular location">
    <subcellularLocation>
        <location evidence="1">Cell envelope</location>
    </subcellularLocation>
</comment>
<dbReference type="CDD" id="cd01146">
    <property type="entry name" value="FhuD"/>
    <property type="match status" value="1"/>
</dbReference>
<protein>
    <submittedName>
        <fullName evidence="8">ABC transporter substrate-binding protein</fullName>
    </submittedName>
</protein>
<feature type="region of interest" description="Disordered" evidence="6">
    <location>
        <begin position="298"/>
        <end position="350"/>
    </location>
</feature>
<dbReference type="Proteomes" id="UP000241895">
    <property type="component" value="Unassembled WGS sequence"/>
</dbReference>
<name>A0ABX5IYK8_9GAMM</name>
<evidence type="ECO:0000256" key="5">
    <source>
        <dbReference type="ARBA" id="ARBA00022729"/>
    </source>
</evidence>
<evidence type="ECO:0000256" key="1">
    <source>
        <dbReference type="ARBA" id="ARBA00004196"/>
    </source>
</evidence>
<dbReference type="PROSITE" id="PS50983">
    <property type="entry name" value="FE_B12_PBP"/>
    <property type="match status" value="1"/>
</dbReference>
<evidence type="ECO:0000256" key="4">
    <source>
        <dbReference type="ARBA" id="ARBA00022496"/>
    </source>
</evidence>
<comment type="similarity">
    <text evidence="2">Belongs to the bacterial solute-binding protein 8 family.</text>
</comment>
<dbReference type="Gene3D" id="3.40.50.1980">
    <property type="entry name" value="Nitrogenase molybdenum iron protein domain"/>
    <property type="match status" value="2"/>
</dbReference>